<accession>A0A3A8NLC0</accession>
<comment type="subcellular location">
    <subcellularLocation>
        <location evidence="1">Endomembrane system</location>
        <topology evidence="1">Multi-pass membrane protein</topology>
    </subcellularLocation>
</comment>
<keyword evidence="2 5" id="KW-0812">Transmembrane</keyword>
<keyword evidence="4 5" id="KW-0472">Membrane</keyword>
<dbReference type="RefSeq" id="WP_120625184.1">
    <property type="nucleotide sequence ID" value="NZ_RAWG01000051.1"/>
</dbReference>
<gene>
    <name evidence="7" type="ORF">D7X12_10775</name>
</gene>
<evidence type="ECO:0000313" key="8">
    <source>
        <dbReference type="Proteomes" id="UP000273405"/>
    </source>
</evidence>
<sequence>MKGVERWKQKVRDLKTEVAALVLAIRHPGVPWYARLLAAGVVAYALSPVDLIPDFIPVLGLLDDLILVPLGILLVRRLIPPAVLSECRERALREPGLRKRSWAAGAVIIALWVVSGLALARWWWARG</sequence>
<evidence type="ECO:0000256" key="1">
    <source>
        <dbReference type="ARBA" id="ARBA00004127"/>
    </source>
</evidence>
<evidence type="ECO:0000256" key="4">
    <source>
        <dbReference type="ARBA" id="ARBA00023136"/>
    </source>
</evidence>
<evidence type="ECO:0000313" key="7">
    <source>
        <dbReference type="EMBL" id="RKH44329.1"/>
    </source>
</evidence>
<reference evidence="8" key="1">
    <citation type="submission" date="2018-09" db="EMBL/GenBank/DDBJ databases">
        <authorList>
            <person name="Livingstone P.G."/>
            <person name="Whitworth D.E."/>
        </authorList>
    </citation>
    <scope>NUCLEOTIDE SEQUENCE [LARGE SCALE GENOMIC DNA]</scope>
    <source>
        <strain evidence="8">CA040B</strain>
    </source>
</reference>
<dbReference type="Pfam" id="PF06803">
    <property type="entry name" value="DUF1232"/>
    <property type="match status" value="1"/>
</dbReference>
<feature type="domain" description="DUF1232" evidence="6">
    <location>
        <begin position="34"/>
        <end position="70"/>
    </location>
</feature>
<comment type="caution">
    <text evidence="7">The sequence shown here is derived from an EMBL/GenBank/DDBJ whole genome shotgun (WGS) entry which is preliminary data.</text>
</comment>
<keyword evidence="3 5" id="KW-1133">Transmembrane helix</keyword>
<organism evidence="7 8">
    <name type="scientific">Corallococcus sicarius</name>
    <dbReference type="NCBI Taxonomy" id="2316726"/>
    <lineage>
        <taxon>Bacteria</taxon>
        <taxon>Pseudomonadati</taxon>
        <taxon>Myxococcota</taxon>
        <taxon>Myxococcia</taxon>
        <taxon>Myxococcales</taxon>
        <taxon>Cystobacterineae</taxon>
        <taxon>Myxococcaceae</taxon>
        <taxon>Corallococcus</taxon>
    </lineage>
</organism>
<dbReference type="GO" id="GO:0012505">
    <property type="term" value="C:endomembrane system"/>
    <property type="evidence" value="ECO:0007669"/>
    <property type="project" value="UniProtKB-SubCell"/>
</dbReference>
<keyword evidence="8" id="KW-1185">Reference proteome</keyword>
<dbReference type="OrthoDB" id="9804184at2"/>
<name>A0A3A8NLC0_9BACT</name>
<dbReference type="Proteomes" id="UP000273405">
    <property type="component" value="Unassembled WGS sequence"/>
</dbReference>
<dbReference type="EMBL" id="RAWG01000051">
    <property type="protein sequence ID" value="RKH44329.1"/>
    <property type="molecule type" value="Genomic_DNA"/>
</dbReference>
<protein>
    <submittedName>
        <fullName evidence="7">DUF1232 domain-containing protein</fullName>
    </submittedName>
</protein>
<proteinExistence type="predicted"/>
<feature type="transmembrane region" description="Helical" evidence="5">
    <location>
        <begin position="102"/>
        <end position="124"/>
    </location>
</feature>
<dbReference type="InterPro" id="IPR010652">
    <property type="entry name" value="DUF1232"/>
</dbReference>
<evidence type="ECO:0000256" key="5">
    <source>
        <dbReference type="SAM" id="Phobius"/>
    </source>
</evidence>
<evidence type="ECO:0000256" key="3">
    <source>
        <dbReference type="ARBA" id="ARBA00022989"/>
    </source>
</evidence>
<evidence type="ECO:0000256" key="2">
    <source>
        <dbReference type="ARBA" id="ARBA00022692"/>
    </source>
</evidence>
<dbReference type="AlphaFoldDB" id="A0A3A8NLC0"/>
<evidence type="ECO:0000259" key="6">
    <source>
        <dbReference type="Pfam" id="PF06803"/>
    </source>
</evidence>